<dbReference type="Proteomes" id="UP000838412">
    <property type="component" value="Chromosome 16"/>
</dbReference>
<name>A0A8J9Z7J5_BRALA</name>
<organism evidence="10 11">
    <name type="scientific">Branchiostoma lanceolatum</name>
    <name type="common">Common lancelet</name>
    <name type="synonym">Amphioxus lanceolatum</name>
    <dbReference type="NCBI Taxonomy" id="7740"/>
    <lineage>
        <taxon>Eukaryota</taxon>
        <taxon>Metazoa</taxon>
        <taxon>Chordata</taxon>
        <taxon>Cephalochordata</taxon>
        <taxon>Leptocardii</taxon>
        <taxon>Amphioxiformes</taxon>
        <taxon>Branchiostomatidae</taxon>
        <taxon>Branchiostoma</taxon>
    </lineage>
</organism>
<gene>
    <name evidence="10" type="primary">Hypp8285</name>
    <name evidence="10" type="ORF">BLAG_LOCUS9920</name>
</gene>
<accession>A0A8J9Z7J5</accession>
<dbReference type="OrthoDB" id="6434536at2759"/>
<keyword evidence="4" id="KW-0548">Nucleotidyltransferase</keyword>
<reference evidence="10" key="1">
    <citation type="submission" date="2022-01" db="EMBL/GenBank/DDBJ databases">
        <authorList>
            <person name="Braso-Vives M."/>
        </authorList>
    </citation>
    <scope>NUCLEOTIDE SEQUENCE</scope>
</reference>
<dbReference type="InterPro" id="IPR043502">
    <property type="entry name" value="DNA/RNA_pol_sf"/>
</dbReference>
<evidence type="ECO:0000256" key="5">
    <source>
        <dbReference type="ARBA" id="ARBA00022705"/>
    </source>
</evidence>
<evidence type="ECO:0000313" key="10">
    <source>
        <dbReference type="EMBL" id="CAH1248598.1"/>
    </source>
</evidence>
<evidence type="ECO:0000256" key="7">
    <source>
        <dbReference type="ARBA" id="ARBA00023125"/>
    </source>
</evidence>
<comment type="catalytic activity">
    <reaction evidence="8">
        <text>DNA(n) + a 2'-deoxyribonucleoside 5'-triphosphate = DNA(n+1) + diphosphate</text>
        <dbReference type="Rhea" id="RHEA:22508"/>
        <dbReference type="Rhea" id="RHEA-COMP:17339"/>
        <dbReference type="Rhea" id="RHEA-COMP:17340"/>
        <dbReference type="ChEBI" id="CHEBI:33019"/>
        <dbReference type="ChEBI" id="CHEBI:61560"/>
        <dbReference type="ChEBI" id="CHEBI:173112"/>
        <dbReference type="EC" id="2.7.7.7"/>
    </reaction>
</comment>
<dbReference type="AlphaFoldDB" id="A0A8J9Z7J5"/>
<evidence type="ECO:0000256" key="1">
    <source>
        <dbReference type="ARBA" id="ARBA00005755"/>
    </source>
</evidence>
<evidence type="ECO:0000256" key="4">
    <source>
        <dbReference type="ARBA" id="ARBA00022695"/>
    </source>
</evidence>
<evidence type="ECO:0000259" key="9">
    <source>
        <dbReference type="Pfam" id="PF03175"/>
    </source>
</evidence>
<dbReference type="InterPro" id="IPR004868">
    <property type="entry name" value="DNA-dir_DNA_pol_B_mt/vir"/>
</dbReference>
<keyword evidence="11" id="KW-1185">Reference proteome</keyword>
<dbReference type="GO" id="GO:0003887">
    <property type="term" value="F:DNA-directed DNA polymerase activity"/>
    <property type="evidence" value="ECO:0007669"/>
    <property type="project" value="UniProtKB-KW"/>
</dbReference>
<evidence type="ECO:0000256" key="8">
    <source>
        <dbReference type="ARBA" id="ARBA00049244"/>
    </source>
</evidence>
<comment type="similarity">
    <text evidence="1">Belongs to the DNA polymerase type-B family.</text>
</comment>
<evidence type="ECO:0000256" key="6">
    <source>
        <dbReference type="ARBA" id="ARBA00022932"/>
    </source>
</evidence>
<dbReference type="Pfam" id="PF03175">
    <property type="entry name" value="DNA_pol_B_2"/>
    <property type="match status" value="1"/>
</dbReference>
<protein>
    <recommendedName>
        <fullName evidence="2">DNA-directed DNA polymerase</fullName>
        <ecNumber evidence="2">2.7.7.7</ecNumber>
    </recommendedName>
</protein>
<dbReference type="EC" id="2.7.7.7" evidence="2"/>
<evidence type="ECO:0000256" key="2">
    <source>
        <dbReference type="ARBA" id="ARBA00012417"/>
    </source>
</evidence>
<dbReference type="PANTHER" id="PTHR33568:SF3">
    <property type="entry name" value="DNA-DIRECTED DNA POLYMERASE"/>
    <property type="match status" value="1"/>
</dbReference>
<keyword evidence="6" id="KW-0239">DNA-directed DNA polymerase</keyword>
<keyword evidence="3" id="KW-0808">Transferase</keyword>
<dbReference type="GO" id="GO:0000166">
    <property type="term" value="F:nucleotide binding"/>
    <property type="evidence" value="ECO:0007669"/>
    <property type="project" value="InterPro"/>
</dbReference>
<keyword evidence="7" id="KW-0238">DNA-binding</keyword>
<dbReference type="GO" id="GO:0003677">
    <property type="term" value="F:DNA binding"/>
    <property type="evidence" value="ECO:0007669"/>
    <property type="project" value="UniProtKB-KW"/>
</dbReference>
<evidence type="ECO:0000256" key="3">
    <source>
        <dbReference type="ARBA" id="ARBA00022679"/>
    </source>
</evidence>
<dbReference type="PANTHER" id="PTHR33568">
    <property type="entry name" value="DNA POLYMERASE"/>
    <property type="match status" value="1"/>
</dbReference>
<dbReference type="EMBL" id="OV696701">
    <property type="protein sequence ID" value="CAH1248598.1"/>
    <property type="molecule type" value="Genomic_DNA"/>
</dbReference>
<proteinExistence type="inferred from homology"/>
<keyword evidence="5" id="KW-0235">DNA replication</keyword>
<dbReference type="SUPFAM" id="SSF56672">
    <property type="entry name" value="DNA/RNA polymerases"/>
    <property type="match status" value="1"/>
</dbReference>
<sequence>MWEHDFVKVKTTDEYCTYLQQLPSGQSTITASERAGIDFLDPRDGFFGGRTNAISLYAKADLEAGETIQFVDFTSLYPWTNKYCEYPLGHPEVRVDNFADISDYYGMAKCKVLPPRGLFYPVLPYRDFQKSDTILMSAGQVQEQCPTRCWPNSTWRDG</sequence>
<feature type="domain" description="DNA-directed DNA polymerase family B mitochondria/virus" evidence="9">
    <location>
        <begin position="43"/>
        <end position="143"/>
    </location>
</feature>
<dbReference type="GO" id="GO:0006260">
    <property type="term" value="P:DNA replication"/>
    <property type="evidence" value="ECO:0007669"/>
    <property type="project" value="UniProtKB-KW"/>
</dbReference>
<evidence type="ECO:0000313" key="11">
    <source>
        <dbReference type="Proteomes" id="UP000838412"/>
    </source>
</evidence>